<gene>
    <name evidence="2" type="ORF">A3A63_03005</name>
</gene>
<evidence type="ECO:0000256" key="1">
    <source>
        <dbReference type="SAM" id="Phobius"/>
    </source>
</evidence>
<proteinExistence type="predicted"/>
<evidence type="ECO:0000313" key="2">
    <source>
        <dbReference type="EMBL" id="OGG30436.1"/>
    </source>
</evidence>
<accession>A0A1F6B0I2</accession>
<dbReference type="EMBL" id="MFJX01000039">
    <property type="protein sequence ID" value="OGG30436.1"/>
    <property type="molecule type" value="Genomic_DNA"/>
</dbReference>
<dbReference type="Proteomes" id="UP000176450">
    <property type="component" value="Unassembled WGS sequence"/>
</dbReference>
<keyword evidence="1" id="KW-1133">Transmembrane helix</keyword>
<sequence length="76" mass="8822">MTDTVYHKFVKRWEEITDIPPQTVGPLTPYYKRTVKRLKVMPWPMLVMSSLLIVSGLYVFFGSTITLLVSVLQRGF</sequence>
<reference evidence="2 3" key="1">
    <citation type="journal article" date="2016" name="Nat. Commun.">
        <title>Thousands of microbial genomes shed light on interconnected biogeochemical processes in an aquifer system.</title>
        <authorList>
            <person name="Anantharaman K."/>
            <person name="Brown C.T."/>
            <person name="Hug L.A."/>
            <person name="Sharon I."/>
            <person name="Castelle C.J."/>
            <person name="Probst A.J."/>
            <person name="Thomas B.C."/>
            <person name="Singh A."/>
            <person name="Wilkins M.J."/>
            <person name="Karaoz U."/>
            <person name="Brodie E.L."/>
            <person name="Williams K.H."/>
            <person name="Hubbard S.S."/>
            <person name="Banfield J.F."/>
        </authorList>
    </citation>
    <scope>NUCLEOTIDE SEQUENCE [LARGE SCALE GENOMIC DNA]</scope>
</reference>
<keyword evidence="1" id="KW-0812">Transmembrane</keyword>
<comment type="caution">
    <text evidence="2">The sequence shown here is derived from an EMBL/GenBank/DDBJ whole genome shotgun (WGS) entry which is preliminary data.</text>
</comment>
<keyword evidence="1" id="KW-0472">Membrane</keyword>
<protein>
    <submittedName>
        <fullName evidence="2">Uncharacterized protein</fullName>
    </submittedName>
</protein>
<evidence type="ECO:0000313" key="3">
    <source>
        <dbReference type="Proteomes" id="UP000176450"/>
    </source>
</evidence>
<feature type="transmembrane region" description="Helical" evidence="1">
    <location>
        <begin position="46"/>
        <end position="72"/>
    </location>
</feature>
<organism evidence="2 3">
    <name type="scientific">Candidatus Gottesmanbacteria bacterium RIFCSPLOWO2_01_FULL_46_9</name>
    <dbReference type="NCBI Taxonomy" id="1798394"/>
    <lineage>
        <taxon>Bacteria</taxon>
        <taxon>Candidatus Gottesmaniibacteriota</taxon>
    </lineage>
</organism>
<dbReference type="AlphaFoldDB" id="A0A1F6B0I2"/>
<name>A0A1F6B0I2_9BACT</name>